<comment type="caution">
    <text evidence="2">The sequence shown here is derived from an EMBL/GenBank/DDBJ whole genome shotgun (WGS) entry which is preliminary data.</text>
</comment>
<evidence type="ECO:0000313" key="2">
    <source>
        <dbReference type="EMBL" id="REA62002.1"/>
    </source>
</evidence>
<dbReference type="PANTHER" id="PTHR37841">
    <property type="entry name" value="GLR2918 PROTEIN"/>
    <property type="match status" value="1"/>
</dbReference>
<sequence length="490" mass="56339">MQTESRRPGHSDRVAELLQQTLVHSNQLLVSSLLSKVFGNEQVSIVNSSTIAGRIFLLSFLLLHFNFLIAQQSDTSGPAWLSEYSEHQKYGDVYVVKKININCRDYSSFLVDKNGKKLTPAYKDIGEFSNGLAEFVPIETNTAKPGLHGFINKKGKVIVEPIYVGTDKYYQGKTWVIYEVDKQYGLSYIDSTGKEIYRIPIENFKNDFLISKATVDFVCNHDTKEDIIWWKQKELYLLNWNFSPYIEKEIKEAKGIYHFLYKGKYGIIDKNMILRIPVALDDIDPEYKFSGQGMERVRYGDRYGFINVFTGEMVTGFEFTDTRKPTAGLFWVKKNNKWGCIDKTGKVRIPFLYDEASGFTAEDRAAVAINGKFGHIDKTGKIRTPLKYEFASYFQNGLSMVRMNETYGYINVDNELVGRDDYAHALPFNQKTTTADRNGIRYELSLDGSEKFIGFSFMWNAVFILIAVVLFVLLNSFFFKKRQKRKPGKV</sequence>
<keyword evidence="1" id="KW-0812">Transmembrane</keyword>
<keyword evidence="3" id="KW-1185">Reference proteome</keyword>
<accession>A0A3D8YC91</accession>
<dbReference type="InterPro" id="IPR032774">
    <property type="entry name" value="WG_beta_rep"/>
</dbReference>
<keyword evidence="1" id="KW-1133">Transmembrane helix</keyword>
<dbReference type="Pfam" id="PF14903">
    <property type="entry name" value="WG_beta_rep"/>
    <property type="match status" value="4"/>
</dbReference>
<evidence type="ECO:0000256" key="1">
    <source>
        <dbReference type="SAM" id="Phobius"/>
    </source>
</evidence>
<dbReference type="AlphaFoldDB" id="A0A3D8YC91"/>
<gene>
    <name evidence="2" type="ORF">DSL64_10075</name>
</gene>
<reference evidence="2 3" key="1">
    <citation type="submission" date="2018-07" db="EMBL/GenBank/DDBJ databases">
        <title>Dyadobacter roseus sp. nov., isolated from rose rhizosphere soil.</title>
        <authorList>
            <person name="Chen L."/>
        </authorList>
    </citation>
    <scope>NUCLEOTIDE SEQUENCE [LARGE SCALE GENOMIC DNA]</scope>
    <source>
        <strain evidence="2 3">RS19</strain>
    </source>
</reference>
<dbReference type="OrthoDB" id="2485468at2"/>
<feature type="transmembrane region" description="Helical" evidence="1">
    <location>
        <begin position="457"/>
        <end position="479"/>
    </location>
</feature>
<evidence type="ECO:0000313" key="3">
    <source>
        <dbReference type="Proteomes" id="UP000256373"/>
    </source>
</evidence>
<dbReference type="Proteomes" id="UP000256373">
    <property type="component" value="Unassembled WGS sequence"/>
</dbReference>
<keyword evidence="1" id="KW-0472">Membrane</keyword>
<organism evidence="2 3">
    <name type="scientific">Dyadobacter luteus</name>
    <dbReference type="NCBI Taxonomy" id="2259619"/>
    <lineage>
        <taxon>Bacteria</taxon>
        <taxon>Pseudomonadati</taxon>
        <taxon>Bacteroidota</taxon>
        <taxon>Cytophagia</taxon>
        <taxon>Cytophagales</taxon>
        <taxon>Spirosomataceae</taxon>
        <taxon>Dyadobacter</taxon>
    </lineage>
</organism>
<protein>
    <submittedName>
        <fullName evidence="2">WG repeat-containing protein</fullName>
    </submittedName>
</protein>
<dbReference type="EMBL" id="QNUL01000006">
    <property type="protein sequence ID" value="REA62002.1"/>
    <property type="molecule type" value="Genomic_DNA"/>
</dbReference>
<dbReference type="SUPFAM" id="SSF69360">
    <property type="entry name" value="Cell wall binding repeat"/>
    <property type="match status" value="1"/>
</dbReference>
<proteinExistence type="predicted"/>
<dbReference type="PANTHER" id="PTHR37841:SF1">
    <property type="entry name" value="DUF3298 DOMAIN-CONTAINING PROTEIN"/>
    <property type="match status" value="1"/>
</dbReference>
<name>A0A3D8YC91_9BACT</name>
<dbReference type="RefSeq" id="WP_115830637.1">
    <property type="nucleotide sequence ID" value="NZ_QNUL01000006.1"/>
</dbReference>